<feature type="domain" description="Secretion system C-terminal sorting" evidence="1">
    <location>
        <begin position="476"/>
        <end position="551"/>
    </location>
</feature>
<dbReference type="InterPro" id="IPR028994">
    <property type="entry name" value="Integrin_alpha_N"/>
</dbReference>
<organism evidence="2">
    <name type="scientific">Ignavibacterium album</name>
    <dbReference type="NCBI Taxonomy" id="591197"/>
    <lineage>
        <taxon>Bacteria</taxon>
        <taxon>Pseudomonadati</taxon>
        <taxon>Ignavibacteriota</taxon>
        <taxon>Ignavibacteria</taxon>
        <taxon>Ignavibacteriales</taxon>
        <taxon>Ignavibacteriaceae</taxon>
        <taxon>Ignavibacterium</taxon>
    </lineage>
</organism>
<dbReference type="NCBIfam" id="TIGR04183">
    <property type="entry name" value="Por_Secre_tail"/>
    <property type="match status" value="1"/>
</dbReference>
<sequence length="555" mass="60996">MKRLFTLLPIISIILISQTFAQLMTRTALVRDPSQLERGFGNIVAGVDFDGDNLPEIYACNTNMVDGDYELIPRLYKFEWNPITTTWDSVWGVTSDVPLQNTWPALTWGDLDNDNKPELYWGPVNNLEASLNPNPARIIVYEYPGDGSDNMGVDDGFGGFLPNAKTTIVQTNMFNLRPIRFEVADIDNDGTKELIFADRAASSGNYHVGVFSVDNIPDDGSGTETWTEEFTGLGDFVLAGTGNKWDLVVVPPYIGLFGADGRTTLIKYDGPNGYIVNTPQSGVAGNNSSFKGAVVIPWGDGAKVMVGSWFTSKVYLIDKEDNVDTLISFEVADFSSFDQDPSSLLRLNGAGWGDVDGDQNPDMFFGTRGGTSQPNAMIFRLEYIGGLNGDWRLPQNYVASVVDSAIIPAGGDYDVVYVANVDGDPESEVLYTQGYSRSNPNDDPVPIVILDYQFTPVSVERITNNLPVDFYLEQNYPNPFNPATTIKFGVTKASTVDLRVFDMLGREVAVIVDNQFMEAGNYSAKFNAEGLSSGVYLYQLKAGDNNLVKKMQLIK</sequence>
<comment type="caution">
    <text evidence="2">The sequence shown here is derived from an EMBL/GenBank/DDBJ whole genome shotgun (WGS) entry which is preliminary data.</text>
</comment>
<protein>
    <submittedName>
        <fullName evidence="2">T9SS type A sorting domain-containing protein</fullName>
    </submittedName>
</protein>
<evidence type="ECO:0000259" key="1">
    <source>
        <dbReference type="Pfam" id="PF18962"/>
    </source>
</evidence>
<proteinExistence type="predicted"/>
<dbReference type="SUPFAM" id="SSF69318">
    <property type="entry name" value="Integrin alpha N-terminal domain"/>
    <property type="match status" value="1"/>
</dbReference>
<dbReference type="Pfam" id="PF18962">
    <property type="entry name" value="Por_Secre_tail"/>
    <property type="match status" value="1"/>
</dbReference>
<dbReference type="Gene3D" id="2.130.10.130">
    <property type="entry name" value="Integrin alpha, N-terminal"/>
    <property type="match status" value="1"/>
</dbReference>
<reference evidence="2" key="1">
    <citation type="journal article" date="2020" name="mSystems">
        <title>Genome- and Community-Level Interaction Insights into Carbon Utilization and Element Cycling Functions of Hydrothermarchaeota in Hydrothermal Sediment.</title>
        <authorList>
            <person name="Zhou Z."/>
            <person name="Liu Y."/>
            <person name="Xu W."/>
            <person name="Pan J."/>
            <person name="Luo Z.H."/>
            <person name="Li M."/>
        </authorList>
    </citation>
    <scope>NUCLEOTIDE SEQUENCE [LARGE SCALE GENOMIC DNA]</scope>
    <source>
        <strain evidence="2">SpSt-500</strain>
    </source>
</reference>
<gene>
    <name evidence="2" type="ORF">ENS56_10125</name>
</gene>
<name>A0A832G2S6_9BACT</name>
<accession>A0A832G2S6</accession>
<dbReference type="AlphaFoldDB" id="A0A832G2S6"/>
<evidence type="ECO:0000313" key="2">
    <source>
        <dbReference type="EMBL" id="HGT48383.1"/>
    </source>
</evidence>
<dbReference type="InterPro" id="IPR026444">
    <property type="entry name" value="Secre_tail"/>
</dbReference>
<dbReference type="EMBL" id="DSVI01000016">
    <property type="protein sequence ID" value="HGT48383.1"/>
    <property type="molecule type" value="Genomic_DNA"/>
</dbReference>